<organism evidence="1 2">
    <name type="scientific">Marchantia polymorpha</name>
    <name type="common">Common liverwort</name>
    <name type="synonym">Marchantia aquatica</name>
    <dbReference type="NCBI Taxonomy" id="3197"/>
    <lineage>
        <taxon>Eukaryota</taxon>
        <taxon>Viridiplantae</taxon>
        <taxon>Streptophyta</taxon>
        <taxon>Embryophyta</taxon>
        <taxon>Marchantiophyta</taxon>
        <taxon>Marchantiopsida</taxon>
        <taxon>Marchantiidae</taxon>
        <taxon>Marchantiales</taxon>
        <taxon>Marchantiaceae</taxon>
        <taxon>Marchantia</taxon>
    </lineage>
</organism>
<keyword evidence="2" id="KW-1185">Reference proteome</keyword>
<protein>
    <submittedName>
        <fullName evidence="1">Uncharacterized protein</fullName>
    </submittedName>
</protein>
<evidence type="ECO:0000313" key="2">
    <source>
        <dbReference type="Proteomes" id="UP000244005"/>
    </source>
</evidence>
<proteinExistence type="predicted"/>
<reference evidence="2" key="1">
    <citation type="journal article" date="2017" name="Cell">
        <title>Insights into land plant evolution garnered from the Marchantia polymorpha genome.</title>
        <authorList>
            <person name="Bowman J.L."/>
            <person name="Kohchi T."/>
            <person name="Yamato K.T."/>
            <person name="Jenkins J."/>
            <person name="Shu S."/>
            <person name="Ishizaki K."/>
            <person name="Yamaoka S."/>
            <person name="Nishihama R."/>
            <person name="Nakamura Y."/>
            <person name="Berger F."/>
            <person name="Adam C."/>
            <person name="Aki S.S."/>
            <person name="Althoff F."/>
            <person name="Araki T."/>
            <person name="Arteaga-Vazquez M.A."/>
            <person name="Balasubrmanian S."/>
            <person name="Barry K."/>
            <person name="Bauer D."/>
            <person name="Boehm C.R."/>
            <person name="Briginshaw L."/>
            <person name="Caballero-Perez J."/>
            <person name="Catarino B."/>
            <person name="Chen F."/>
            <person name="Chiyoda S."/>
            <person name="Chovatia M."/>
            <person name="Davies K.M."/>
            <person name="Delmans M."/>
            <person name="Demura T."/>
            <person name="Dierschke T."/>
            <person name="Dolan L."/>
            <person name="Dorantes-Acosta A.E."/>
            <person name="Eklund D.M."/>
            <person name="Florent S.N."/>
            <person name="Flores-Sandoval E."/>
            <person name="Fujiyama A."/>
            <person name="Fukuzawa H."/>
            <person name="Galik B."/>
            <person name="Grimanelli D."/>
            <person name="Grimwood J."/>
            <person name="Grossniklaus U."/>
            <person name="Hamada T."/>
            <person name="Haseloff J."/>
            <person name="Hetherington A.J."/>
            <person name="Higo A."/>
            <person name="Hirakawa Y."/>
            <person name="Hundley H.N."/>
            <person name="Ikeda Y."/>
            <person name="Inoue K."/>
            <person name="Inoue S.I."/>
            <person name="Ishida S."/>
            <person name="Jia Q."/>
            <person name="Kakita M."/>
            <person name="Kanazawa T."/>
            <person name="Kawai Y."/>
            <person name="Kawashima T."/>
            <person name="Kennedy M."/>
            <person name="Kinose K."/>
            <person name="Kinoshita T."/>
            <person name="Kohara Y."/>
            <person name="Koide E."/>
            <person name="Komatsu K."/>
            <person name="Kopischke S."/>
            <person name="Kubo M."/>
            <person name="Kyozuka J."/>
            <person name="Lagercrantz U."/>
            <person name="Lin S.S."/>
            <person name="Lindquist E."/>
            <person name="Lipzen A.M."/>
            <person name="Lu C.W."/>
            <person name="De Luna E."/>
            <person name="Martienssen R.A."/>
            <person name="Minamino N."/>
            <person name="Mizutani M."/>
            <person name="Mizutani M."/>
            <person name="Mochizuki N."/>
            <person name="Monte I."/>
            <person name="Mosher R."/>
            <person name="Nagasaki H."/>
            <person name="Nakagami H."/>
            <person name="Naramoto S."/>
            <person name="Nishitani K."/>
            <person name="Ohtani M."/>
            <person name="Okamoto T."/>
            <person name="Okumura M."/>
            <person name="Phillips J."/>
            <person name="Pollak B."/>
            <person name="Reinders A."/>
            <person name="Rovekamp M."/>
            <person name="Sano R."/>
            <person name="Sawa S."/>
            <person name="Schmid M.W."/>
            <person name="Shirakawa M."/>
            <person name="Solano R."/>
            <person name="Spunde A."/>
            <person name="Suetsugu N."/>
            <person name="Sugano S."/>
            <person name="Sugiyama A."/>
            <person name="Sun R."/>
            <person name="Suzuki Y."/>
            <person name="Takenaka M."/>
            <person name="Takezawa D."/>
            <person name="Tomogane H."/>
            <person name="Tsuzuki M."/>
            <person name="Ueda T."/>
            <person name="Umeda M."/>
            <person name="Ward J.M."/>
            <person name="Watanabe Y."/>
            <person name="Yazaki K."/>
            <person name="Yokoyama R."/>
            <person name="Yoshitake Y."/>
            <person name="Yotsui I."/>
            <person name="Zachgo S."/>
            <person name="Schmutz J."/>
        </authorList>
    </citation>
    <scope>NUCLEOTIDE SEQUENCE [LARGE SCALE GENOMIC DNA]</scope>
    <source>
        <strain evidence="2">Tak-1</strain>
    </source>
</reference>
<evidence type="ECO:0000313" key="1">
    <source>
        <dbReference type="EMBL" id="PTQ42364.1"/>
    </source>
</evidence>
<accession>A0A2R6X8D7</accession>
<dbReference type="AlphaFoldDB" id="A0A2R6X8D7"/>
<dbReference type="OrthoDB" id="498125at2759"/>
<dbReference type="EMBL" id="KZ772702">
    <property type="protein sequence ID" value="PTQ42364.1"/>
    <property type="molecule type" value="Genomic_DNA"/>
</dbReference>
<sequence length="152" mass="17448">MKVLQRKQRTEFRLPAASRKGENQNQWIIEDDTSAAPEAKQAVMRALGLFEPGNRWSQYAGITLIVKNCFEPVLVKLSLNKMTDKMNMSRIEESFLLIFKLFGCMYRIRKKRSPKSLEHAVGISMSAIQMFLGLPNARITHIQMQIQSVFGK</sequence>
<name>A0A2R6X8D7_MARPO</name>
<gene>
    <name evidence="1" type="ORF">MARPO_0030s0097</name>
</gene>
<dbReference type="Proteomes" id="UP000244005">
    <property type="component" value="Unassembled WGS sequence"/>
</dbReference>